<keyword evidence="1" id="KW-0812">Transmembrane</keyword>
<proteinExistence type="predicted"/>
<keyword evidence="2" id="KW-0496">Mitochondrion</keyword>
<protein>
    <submittedName>
        <fullName evidence="2">Uncharacterized protein</fullName>
    </submittedName>
</protein>
<dbReference type="AlphaFoldDB" id="A0A1Y0AZI3"/>
<sequence>MADSKSSGLLSLNDFLTISCASGMAYIVVAAAKDIYISKVEPMFS</sequence>
<dbReference type="EMBL" id="KY774314">
    <property type="protein sequence ID" value="ART30550.1"/>
    <property type="molecule type" value="Genomic_DNA"/>
</dbReference>
<geneLocation type="mitochondrion" evidence="2"/>
<accession>A0A1Y0AZI3</accession>
<gene>
    <name evidence="2" type="ORF">AEK19_MT0274</name>
</gene>
<name>A0A1Y0AZI3_9LAMI</name>
<keyword evidence="1" id="KW-1133">Transmembrane helix</keyword>
<reference evidence="2" key="1">
    <citation type="submission" date="2017-03" db="EMBL/GenBank/DDBJ databases">
        <title>The mitochondrial genome of the carnivorous plant Utricularia reniformis (Lentibulariaceae): structure, comparative analysis and evolutionary landmarks.</title>
        <authorList>
            <person name="Silva S.R."/>
            <person name="Alvarenga D.O."/>
            <person name="Michael T.P."/>
            <person name="Miranda V.F.O."/>
            <person name="Varani A.M."/>
        </authorList>
    </citation>
    <scope>NUCLEOTIDE SEQUENCE</scope>
</reference>
<evidence type="ECO:0000313" key="2">
    <source>
        <dbReference type="EMBL" id="ART30550.1"/>
    </source>
</evidence>
<feature type="transmembrane region" description="Helical" evidence="1">
    <location>
        <begin position="15"/>
        <end position="36"/>
    </location>
</feature>
<organism evidence="2">
    <name type="scientific">Utricularia reniformis</name>
    <dbReference type="NCBI Taxonomy" id="192314"/>
    <lineage>
        <taxon>Eukaryota</taxon>
        <taxon>Viridiplantae</taxon>
        <taxon>Streptophyta</taxon>
        <taxon>Embryophyta</taxon>
        <taxon>Tracheophyta</taxon>
        <taxon>Spermatophyta</taxon>
        <taxon>Magnoliopsida</taxon>
        <taxon>eudicotyledons</taxon>
        <taxon>Gunneridae</taxon>
        <taxon>Pentapetalae</taxon>
        <taxon>asterids</taxon>
        <taxon>lamiids</taxon>
        <taxon>Lamiales</taxon>
        <taxon>Lentibulariaceae</taxon>
        <taxon>Utricularia</taxon>
    </lineage>
</organism>
<evidence type="ECO:0000256" key="1">
    <source>
        <dbReference type="SAM" id="Phobius"/>
    </source>
</evidence>
<keyword evidence="1" id="KW-0472">Membrane</keyword>